<sequence>MKEDDNKAKNVTTKESGVVDESSSLNQKFRIQAKSLNELAYAPAFKSDSVNNIKSSKTRSIKFMFLHYSCQQRILVAFYLITNQRAKFFQVQTVSNLQKGYITNHENQPTHHHMKHGNWWYSHLLEDLLLRSNHKTWQHKEDRLVLVRNTYKEKRRQRLSTSQPSFRNHLA</sequence>
<name>A0A9J5ZYY0_SOLCO</name>
<evidence type="ECO:0000313" key="2">
    <source>
        <dbReference type="EMBL" id="KAG5617489.1"/>
    </source>
</evidence>
<gene>
    <name evidence="2" type="ORF">H5410_017313</name>
</gene>
<dbReference type="EMBL" id="JACXVP010000003">
    <property type="protein sequence ID" value="KAG5617489.1"/>
    <property type="molecule type" value="Genomic_DNA"/>
</dbReference>
<evidence type="ECO:0000256" key="1">
    <source>
        <dbReference type="SAM" id="MobiDB-lite"/>
    </source>
</evidence>
<proteinExistence type="predicted"/>
<protein>
    <submittedName>
        <fullName evidence="2">Uncharacterized protein</fullName>
    </submittedName>
</protein>
<dbReference type="OrthoDB" id="10606945at2759"/>
<organism evidence="2 3">
    <name type="scientific">Solanum commersonii</name>
    <name type="common">Commerson's wild potato</name>
    <name type="synonym">Commerson's nightshade</name>
    <dbReference type="NCBI Taxonomy" id="4109"/>
    <lineage>
        <taxon>Eukaryota</taxon>
        <taxon>Viridiplantae</taxon>
        <taxon>Streptophyta</taxon>
        <taxon>Embryophyta</taxon>
        <taxon>Tracheophyta</taxon>
        <taxon>Spermatophyta</taxon>
        <taxon>Magnoliopsida</taxon>
        <taxon>eudicotyledons</taxon>
        <taxon>Gunneridae</taxon>
        <taxon>Pentapetalae</taxon>
        <taxon>asterids</taxon>
        <taxon>lamiids</taxon>
        <taxon>Solanales</taxon>
        <taxon>Solanaceae</taxon>
        <taxon>Solanoideae</taxon>
        <taxon>Solaneae</taxon>
        <taxon>Solanum</taxon>
    </lineage>
</organism>
<dbReference type="Proteomes" id="UP000824120">
    <property type="component" value="Chromosome 3"/>
</dbReference>
<dbReference type="AlphaFoldDB" id="A0A9J5ZYY0"/>
<reference evidence="2 3" key="1">
    <citation type="submission" date="2020-09" db="EMBL/GenBank/DDBJ databases">
        <title>De no assembly of potato wild relative species, Solanum commersonii.</title>
        <authorList>
            <person name="Cho K."/>
        </authorList>
    </citation>
    <scope>NUCLEOTIDE SEQUENCE [LARGE SCALE GENOMIC DNA]</scope>
    <source>
        <strain evidence="2">LZ3.2</strain>
        <tissue evidence="2">Leaf</tissue>
    </source>
</reference>
<feature type="compositionally biased region" description="Polar residues" evidence="1">
    <location>
        <begin position="9"/>
        <end position="23"/>
    </location>
</feature>
<keyword evidence="3" id="KW-1185">Reference proteome</keyword>
<accession>A0A9J5ZYY0</accession>
<feature type="region of interest" description="Disordered" evidence="1">
    <location>
        <begin position="1"/>
        <end position="23"/>
    </location>
</feature>
<evidence type="ECO:0000313" key="3">
    <source>
        <dbReference type="Proteomes" id="UP000824120"/>
    </source>
</evidence>
<comment type="caution">
    <text evidence="2">The sequence shown here is derived from an EMBL/GenBank/DDBJ whole genome shotgun (WGS) entry which is preliminary data.</text>
</comment>